<dbReference type="STRING" id="266892.SAMN04488054_1506"/>
<evidence type="ECO:0000256" key="1">
    <source>
        <dbReference type="SAM" id="Phobius"/>
    </source>
</evidence>
<sequence>MRQNHTLNLREIVVMAFISAVFGVLYLVWIFLGQLVTGILGPVGGGLMAGFWIMAPIVCALIIQKPGVALFAELIAAGTEIMVGSVNAGSVLILGFTQGLGAELVFAMFRYRSFKLPVLMLAGMAGTAASFLTEFALYGYSQFAAGVVWFMLGTMLLSGLLLAGWGSHYLTWALEKTGVLHNFAIGRSNRQTKQERGAS</sequence>
<dbReference type="EMBL" id="FOTY01000050">
    <property type="protein sequence ID" value="SFM43488.1"/>
    <property type="molecule type" value="Genomic_DNA"/>
</dbReference>
<organism evidence="2 3">
    <name type="scientific">Salibacterium qingdaonense</name>
    <dbReference type="NCBI Taxonomy" id="266892"/>
    <lineage>
        <taxon>Bacteria</taxon>
        <taxon>Bacillati</taxon>
        <taxon>Bacillota</taxon>
        <taxon>Bacilli</taxon>
        <taxon>Bacillales</taxon>
        <taxon>Bacillaceae</taxon>
    </lineage>
</organism>
<dbReference type="OrthoDB" id="8017424at2"/>
<keyword evidence="1" id="KW-0472">Membrane</keyword>
<reference evidence="2 3" key="1">
    <citation type="submission" date="2016-10" db="EMBL/GenBank/DDBJ databases">
        <authorList>
            <person name="de Groot N.N."/>
        </authorList>
    </citation>
    <scope>NUCLEOTIDE SEQUENCE [LARGE SCALE GENOMIC DNA]</scope>
    <source>
        <strain evidence="2 3">CGMCC 1.6134</strain>
    </source>
</reference>
<keyword evidence="1" id="KW-0812">Transmembrane</keyword>
<dbReference type="PIRSF" id="PIRSF037394">
    <property type="entry name" value="ABC_thiamine-permease_YkoE_prd"/>
    <property type="match status" value="1"/>
</dbReference>
<accession>A0A1I4QTU6</accession>
<keyword evidence="3" id="KW-1185">Reference proteome</keyword>
<feature type="transmembrane region" description="Helical" evidence="1">
    <location>
        <begin position="68"/>
        <end position="86"/>
    </location>
</feature>
<dbReference type="Pfam" id="PF09819">
    <property type="entry name" value="ABC_cobalt"/>
    <property type="match status" value="1"/>
</dbReference>
<feature type="transmembrane region" description="Helical" evidence="1">
    <location>
        <begin position="38"/>
        <end position="63"/>
    </location>
</feature>
<name>A0A1I4QTU6_9BACI</name>
<dbReference type="Proteomes" id="UP000199668">
    <property type="component" value="Unassembled WGS sequence"/>
</dbReference>
<feature type="transmembrane region" description="Helical" evidence="1">
    <location>
        <begin position="12"/>
        <end position="32"/>
    </location>
</feature>
<gene>
    <name evidence="2" type="ORF">SAMN04488054_1506</name>
</gene>
<evidence type="ECO:0000313" key="2">
    <source>
        <dbReference type="EMBL" id="SFM43488.1"/>
    </source>
</evidence>
<protein>
    <submittedName>
        <fullName evidence="2">Energy-coupling factor transport system substrate-specific component</fullName>
    </submittedName>
</protein>
<keyword evidence="1" id="KW-1133">Transmembrane helix</keyword>
<dbReference type="AlphaFoldDB" id="A0A1I4QTU6"/>
<dbReference type="RefSeq" id="WP_090928946.1">
    <property type="nucleotide sequence ID" value="NZ_FOTY01000050.1"/>
</dbReference>
<feature type="transmembrane region" description="Helical" evidence="1">
    <location>
        <begin position="146"/>
        <end position="166"/>
    </location>
</feature>
<feature type="transmembrane region" description="Helical" evidence="1">
    <location>
        <begin position="118"/>
        <end position="140"/>
    </location>
</feature>
<evidence type="ECO:0000313" key="3">
    <source>
        <dbReference type="Proteomes" id="UP000199668"/>
    </source>
</evidence>
<dbReference type="InterPro" id="IPR017195">
    <property type="entry name" value="ABC_thiamin-permease_prd"/>
</dbReference>
<proteinExistence type="predicted"/>